<dbReference type="Proteomes" id="UP000240739">
    <property type="component" value="Unassembled WGS sequence"/>
</dbReference>
<keyword evidence="2" id="KW-1185">Reference proteome</keyword>
<organism evidence="1 2">
    <name type="scientific">Paraconexibacter algicola</name>
    <dbReference type="NCBI Taxonomy" id="2133960"/>
    <lineage>
        <taxon>Bacteria</taxon>
        <taxon>Bacillati</taxon>
        <taxon>Actinomycetota</taxon>
        <taxon>Thermoleophilia</taxon>
        <taxon>Solirubrobacterales</taxon>
        <taxon>Paraconexibacteraceae</taxon>
        <taxon>Paraconexibacter</taxon>
    </lineage>
</organism>
<name>A0A2T4UEF2_9ACTN</name>
<sequence length="61" mass="6287">MSVLAIVLVAWLVLAGVALATGWALLHAARRTDEAADRDLARALRDAPSPAAAPRRAAGLS</sequence>
<protein>
    <submittedName>
        <fullName evidence="1">Uncharacterized protein</fullName>
    </submittedName>
</protein>
<dbReference type="EMBL" id="PYYB01000002">
    <property type="protein sequence ID" value="PTL56170.1"/>
    <property type="molecule type" value="Genomic_DNA"/>
</dbReference>
<gene>
    <name evidence="1" type="ORF">C7Y72_14355</name>
</gene>
<dbReference type="AlphaFoldDB" id="A0A2T4UEF2"/>
<reference evidence="1 2" key="1">
    <citation type="submission" date="2018-03" db="EMBL/GenBank/DDBJ databases">
        <title>Aquarubrobacter algicola gen. nov., sp. nov., a novel actinobacterium isolated from shallow eutrophic lake during the end of cyanobacterial harmful algal blooms.</title>
        <authorList>
            <person name="Chun S.J."/>
        </authorList>
    </citation>
    <scope>NUCLEOTIDE SEQUENCE [LARGE SCALE GENOMIC DNA]</scope>
    <source>
        <strain evidence="1 2">Seoho-28</strain>
    </source>
</reference>
<comment type="caution">
    <text evidence="1">The sequence shown here is derived from an EMBL/GenBank/DDBJ whole genome shotgun (WGS) entry which is preliminary data.</text>
</comment>
<dbReference type="RefSeq" id="WP_107569889.1">
    <property type="nucleotide sequence ID" value="NZ_PYYB01000002.1"/>
</dbReference>
<evidence type="ECO:0000313" key="2">
    <source>
        <dbReference type="Proteomes" id="UP000240739"/>
    </source>
</evidence>
<proteinExistence type="predicted"/>
<accession>A0A2T4UEF2</accession>
<evidence type="ECO:0000313" key="1">
    <source>
        <dbReference type="EMBL" id="PTL56170.1"/>
    </source>
</evidence>